<feature type="region of interest" description="Disordered" evidence="1">
    <location>
        <begin position="210"/>
        <end position="233"/>
    </location>
</feature>
<comment type="caution">
    <text evidence="2">The sequence shown here is derived from an EMBL/GenBank/DDBJ whole genome shotgun (WGS) entry which is preliminary data.</text>
</comment>
<dbReference type="RefSeq" id="WP_127055890.1">
    <property type="nucleotide sequence ID" value="NZ_RSCM01000016.1"/>
</dbReference>
<dbReference type="Proteomes" id="UP000276103">
    <property type="component" value="Unassembled WGS sequence"/>
</dbReference>
<dbReference type="Pfam" id="PF11655">
    <property type="entry name" value="DUF2589"/>
    <property type="match status" value="1"/>
</dbReference>
<proteinExistence type="predicted"/>
<protein>
    <recommendedName>
        <fullName evidence="4">DUF2589 domain-containing protein</fullName>
    </recommendedName>
</protein>
<evidence type="ECO:0008006" key="4">
    <source>
        <dbReference type="Google" id="ProtNLM"/>
    </source>
</evidence>
<gene>
    <name evidence="2" type="ORF">DSM107003_40590</name>
</gene>
<dbReference type="InterPro" id="IPR024510">
    <property type="entry name" value="DUF2589"/>
</dbReference>
<evidence type="ECO:0000256" key="1">
    <source>
        <dbReference type="SAM" id="MobiDB-lite"/>
    </source>
</evidence>
<evidence type="ECO:0000313" key="2">
    <source>
        <dbReference type="EMBL" id="RUS93823.1"/>
    </source>
</evidence>
<dbReference type="EMBL" id="RSCM01000016">
    <property type="protein sequence ID" value="RUS93823.1"/>
    <property type="molecule type" value="Genomic_DNA"/>
</dbReference>
<organism evidence="2 3">
    <name type="scientific">Trichormus variabilis SAG 1403-4b</name>
    <dbReference type="NCBI Taxonomy" id="447716"/>
    <lineage>
        <taxon>Bacteria</taxon>
        <taxon>Bacillati</taxon>
        <taxon>Cyanobacteriota</taxon>
        <taxon>Cyanophyceae</taxon>
        <taxon>Nostocales</taxon>
        <taxon>Nostocaceae</taxon>
        <taxon>Trichormus</taxon>
    </lineage>
</organism>
<evidence type="ECO:0000313" key="3">
    <source>
        <dbReference type="Proteomes" id="UP000276103"/>
    </source>
</evidence>
<feature type="compositionally biased region" description="Polar residues" evidence="1">
    <location>
        <begin position="221"/>
        <end position="233"/>
    </location>
</feature>
<name>A0A433UIW3_ANAVA</name>
<reference evidence="2 3" key="1">
    <citation type="journal article" date="2019" name="Genome Biol. Evol.">
        <title>Day and night: Metabolic profiles and evolutionary relationships of six axenic non-marine cyanobacteria.</title>
        <authorList>
            <person name="Will S.E."/>
            <person name="Henke P."/>
            <person name="Boedeker C."/>
            <person name="Huang S."/>
            <person name="Brinkmann H."/>
            <person name="Rohde M."/>
            <person name="Jarek M."/>
            <person name="Friedl T."/>
            <person name="Seufert S."/>
            <person name="Schumacher M."/>
            <person name="Overmann J."/>
            <person name="Neumann-Schaal M."/>
            <person name="Petersen J."/>
        </authorList>
    </citation>
    <scope>NUCLEOTIDE SEQUENCE [LARGE SCALE GENOMIC DNA]</scope>
    <source>
        <strain evidence="2 3">SAG 1403-4b</strain>
    </source>
</reference>
<dbReference type="AlphaFoldDB" id="A0A433UIW3"/>
<accession>A0A433UIW3</accession>
<sequence>MSSVEDDKLISFRDLISGPLIATIEADFAASQRFVEYMLEYGMEKLSDENVPDIAIDPQTKKPFGRLKMVTFWYTQTNPKTGENDYFRVEVPLLSLIPLPLLQIQQADFDFNIRLFSEIEYKTEPAGQKGALENGVKSVEEKANTNEIGELKGFKARLSPSAGRSEDGKVTSSLDANMKVTVKMKQADLPVGLANLMTVFNSTTFVTQHSFKKAESEKTSPEASSEEGTTNAG</sequence>
<keyword evidence="3" id="KW-1185">Reference proteome</keyword>
<dbReference type="OrthoDB" id="1082857at2"/>